<dbReference type="CDD" id="cd01380">
    <property type="entry name" value="MYSc_Myo5"/>
    <property type="match status" value="1"/>
</dbReference>
<dbReference type="Proteomes" id="UP000314980">
    <property type="component" value="Unassembled WGS sequence"/>
</dbReference>
<feature type="region of interest" description="Actin-binding" evidence="8">
    <location>
        <begin position="590"/>
        <end position="612"/>
    </location>
</feature>
<keyword evidence="6 8" id="KW-0505">Motor protein</keyword>
<dbReference type="GO" id="GO:0005737">
    <property type="term" value="C:cytoplasm"/>
    <property type="evidence" value="ECO:0007669"/>
    <property type="project" value="TreeGrafter"/>
</dbReference>
<evidence type="ECO:0000256" key="2">
    <source>
        <dbReference type="ARBA" id="ARBA00022741"/>
    </source>
</evidence>
<dbReference type="GO" id="GO:0051015">
    <property type="term" value="F:actin filament binding"/>
    <property type="evidence" value="ECO:0007669"/>
    <property type="project" value="TreeGrafter"/>
</dbReference>
<feature type="coiled-coil region" evidence="9">
    <location>
        <begin position="926"/>
        <end position="967"/>
    </location>
</feature>
<evidence type="ECO:0000259" key="12">
    <source>
        <dbReference type="PROSITE" id="PS51456"/>
    </source>
</evidence>
<feature type="region of interest" description="Disordered" evidence="10">
    <location>
        <begin position="975"/>
        <end position="1008"/>
    </location>
</feature>
<dbReference type="PANTHER" id="PTHR13140">
    <property type="entry name" value="MYOSIN"/>
    <property type="match status" value="1"/>
</dbReference>
<dbReference type="GeneTree" id="ENSGT00940000155402"/>
<dbReference type="Gene3D" id="1.20.5.190">
    <property type="match status" value="3"/>
</dbReference>
<dbReference type="SMART" id="SM00242">
    <property type="entry name" value="MYSc"/>
    <property type="match status" value="1"/>
</dbReference>
<dbReference type="CDD" id="cd15470">
    <property type="entry name" value="Myo5_CBD"/>
    <property type="match status" value="1"/>
</dbReference>
<dbReference type="Gene3D" id="1.10.10.820">
    <property type="match status" value="1"/>
</dbReference>
<protein>
    <submittedName>
        <fullName evidence="13">Methyl-CpG binding domain protein 3b</fullName>
    </submittedName>
</protein>
<keyword evidence="14" id="KW-1185">Reference proteome</keyword>
<name>A0A4W6CEF4_LATCA</name>
<reference evidence="13" key="2">
    <citation type="submission" date="2025-08" db="UniProtKB">
        <authorList>
            <consortium name="Ensembl"/>
        </authorList>
    </citation>
    <scope>IDENTIFICATION</scope>
</reference>
<feature type="compositionally biased region" description="Low complexity" evidence="10">
    <location>
        <begin position="988"/>
        <end position="1008"/>
    </location>
</feature>
<organism evidence="13 14">
    <name type="scientific">Lates calcarifer</name>
    <name type="common">Barramundi</name>
    <name type="synonym">Holocentrus calcarifer</name>
    <dbReference type="NCBI Taxonomy" id="8187"/>
    <lineage>
        <taxon>Eukaryota</taxon>
        <taxon>Metazoa</taxon>
        <taxon>Chordata</taxon>
        <taxon>Craniata</taxon>
        <taxon>Vertebrata</taxon>
        <taxon>Euteleostomi</taxon>
        <taxon>Actinopterygii</taxon>
        <taxon>Neopterygii</taxon>
        <taxon>Teleostei</taxon>
        <taxon>Neoteleostei</taxon>
        <taxon>Acanthomorphata</taxon>
        <taxon>Carangaria</taxon>
        <taxon>Carangaria incertae sedis</taxon>
        <taxon>Centropomidae</taxon>
        <taxon>Lates</taxon>
    </lineage>
</organism>
<dbReference type="PROSITE" id="PS50096">
    <property type="entry name" value="IQ"/>
    <property type="match status" value="4"/>
</dbReference>
<feature type="domain" description="Myosin motor" evidence="12">
    <location>
        <begin position="67"/>
        <end position="710"/>
    </location>
</feature>
<feature type="domain" description="Dilute" evidence="11">
    <location>
        <begin position="1120"/>
        <end position="1396"/>
    </location>
</feature>
<evidence type="ECO:0000256" key="3">
    <source>
        <dbReference type="ARBA" id="ARBA00022840"/>
    </source>
</evidence>
<dbReference type="PROSITE" id="PS51456">
    <property type="entry name" value="MYOSIN_MOTOR"/>
    <property type="match status" value="1"/>
</dbReference>
<keyword evidence="7 8" id="KW-0009">Actin-binding</keyword>
<dbReference type="SUPFAM" id="SSF52540">
    <property type="entry name" value="P-loop containing nucleoside triphosphate hydrolases"/>
    <property type="match status" value="2"/>
</dbReference>
<dbReference type="PRINTS" id="PR00193">
    <property type="entry name" value="MYOSINHEAVY"/>
</dbReference>
<dbReference type="GO" id="GO:0016459">
    <property type="term" value="C:myosin complex"/>
    <property type="evidence" value="ECO:0007669"/>
    <property type="project" value="UniProtKB-KW"/>
</dbReference>
<evidence type="ECO:0000256" key="4">
    <source>
        <dbReference type="ARBA" id="ARBA00023054"/>
    </source>
</evidence>
<evidence type="ECO:0000256" key="8">
    <source>
        <dbReference type="PROSITE-ProRule" id="PRU00782"/>
    </source>
</evidence>
<accession>A0A4W6CEF4</accession>
<dbReference type="SUPFAM" id="SSF50084">
    <property type="entry name" value="Myosin S1 fragment, N-terminal domain"/>
    <property type="match status" value="1"/>
</dbReference>
<dbReference type="Gene3D" id="3.40.850.10">
    <property type="entry name" value="Kinesin motor domain"/>
    <property type="match status" value="2"/>
</dbReference>
<dbReference type="SMART" id="SM01132">
    <property type="entry name" value="DIL"/>
    <property type="match status" value="1"/>
</dbReference>
<evidence type="ECO:0000256" key="9">
    <source>
        <dbReference type="SAM" id="Coils"/>
    </source>
</evidence>
<dbReference type="Gene3D" id="1.20.120.720">
    <property type="entry name" value="Myosin VI head, motor domain, U50 subdomain"/>
    <property type="match status" value="1"/>
</dbReference>
<reference evidence="14" key="1">
    <citation type="submission" date="2015-09" db="EMBL/GenBank/DDBJ databases">
        <authorList>
            <person name="Sai Rama Sridatta P."/>
        </authorList>
    </citation>
    <scope>NUCLEOTIDE SEQUENCE [LARGE SCALE GENOMIC DNA]</scope>
</reference>
<dbReference type="Pfam" id="PF01843">
    <property type="entry name" value="DIL"/>
    <property type="match status" value="1"/>
</dbReference>
<keyword evidence="4 9" id="KW-0175">Coiled coil</keyword>
<proteinExistence type="inferred from homology"/>
<dbReference type="Gene3D" id="1.20.58.530">
    <property type="match status" value="1"/>
</dbReference>
<dbReference type="InterPro" id="IPR036961">
    <property type="entry name" value="Kinesin_motor_dom_sf"/>
</dbReference>
<dbReference type="Pfam" id="PF00063">
    <property type="entry name" value="Myosin_head"/>
    <property type="match status" value="2"/>
</dbReference>
<keyword evidence="3 8" id="KW-0067">ATP-binding</keyword>
<evidence type="ECO:0000256" key="1">
    <source>
        <dbReference type="ARBA" id="ARBA00008314"/>
    </source>
</evidence>
<dbReference type="GO" id="GO:0005524">
    <property type="term" value="F:ATP binding"/>
    <property type="evidence" value="ECO:0007669"/>
    <property type="project" value="UniProtKB-UniRule"/>
</dbReference>
<dbReference type="InterPro" id="IPR027417">
    <property type="entry name" value="P-loop_NTPase"/>
</dbReference>
<dbReference type="InterPro" id="IPR002710">
    <property type="entry name" value="Dilute_dom"/>
</dbReference>
<dbReference type="Ensembl" id="ENSLCAT00010012708.1">
    <property type="protein sequence ID" value="ENSLCAP00010012432.1"/>
    <property type="gene ID" value="ENSLCAG00010004508.1"/>
</dbReference>
<feature type="binding site" evidence="8">
    <location>
        <begin position="161"/>
        <end position="168"/>
    </location>
    <ligand>
        <name>ATP</name>
        <dbReference type="ChEBI" id="CHEBI:30616"/>
    </ligand>
</feature>
<dbReference type="Pfam" id="PF00612">
    <property type="entry name" value="IQ"/>
    <property type="match status" value="5"/>
</dbReference>
<dbReference type="InterPro" id="IPR036103">
    <property type="entry name" value="MYSc_Myo5"/>
</dbReference>
<comment type="similarity">
    <text evidence="1 8">Belongs to the TRAFAC class myosin-kinesin ATPase superfamily. Myosin family.</text>
</comment>
<evidence type="ECO:0000256" key="7">
    <source>
        <dbReference type="ARBA" id="ARBA00023203"/>
    </source>
</evidence>
<dbReference type="InterPro" id="IPR000048">
    <property type="entry name" value="IQ_motif_EF-hand-BS"/>
</dbReference>
<keyword evidence="5 8" id="KW-0518">Myosin</keyword>
<dbReference type="Gene3D" id="3.30.70.1590">
    <property type="match status" value="1"/>
</dbReference>
<dbReference type="SMART" id="SM00015">
    <property type="entry name" value="IQ"/>
    <property type="match status" value="6"/>
</dbReference>
<dbReference type="InterPro" id="IPR001609">
    <property type="entry name" value="Myosin_head_motor_dom-like"/>
</dbReference>
<evidence type="ECO:0000256" key="10">
    <source>
        <dbReference type="SAM" id="MobiDB-lite"/>
    </source>
</evidence>
<dbReference type="GO" id="GO:0000146">
    <property type="term" value="F:microfilament motor activity"/>
    <property type="evidence" value="ECO:0007669"/>
    <property type="project" value="TreeGrafter"/>
</dbReference>
<evidence type="ECO:0000256" key="5">
    <source>
        <dbReference type="ARBA" id="ARBA00023123"/>
    </source>
</evidence>
<keyword evidence="2 8" id="KW-0547">Nucleotide-binding</keyword>
<evidence type="ECO:0000256" key="6">
    <source>
        <dbReference type="ARBA" id="ARBA00023175"/>
    </source>
</evidence>
<evidence type="ECO:0000259" key="11">
    <source>
        <dbReference type="PROSITE" id="PS51126"/>
    </source>
</evidence>
<evidence type="ECO:0000313" key="14">
    <source>
        <dbReference type="Proteomes" id="UP000314980"/>
    </source>
</evidence>
<dbReference type="GO" id="GO:0007015">
    <property type="term" value="P:actin filament organization"/>
    <property type="evidence" value="ECO:0007669"/>
    <property type="project" value="TreeGrafter"/>
</dbReference>
<sequence length="1444" mass="163892">MATLELYSKGESVWIPDPGAVWVSAQLLQDYSPGEKHLLLQLPNGEVHYPVGSPSDLPPLGNPDILEGENDLTALSFLHEPAVLHNLRVRFLDYSSIYTYCGIVLVAINPYDQLPIYGEEVIDAYSGQDMADMEPHIFSVAEEAYRTMTREEKNQSIIISGESGSGKTVSAKFTMRYFAVVGGAAQQTSVEERVLASNPIMESIGNAKTTRNDNSSRFGKYIEIGFGRKGDIIGANMRTYLLEKSRVVFQASAERNYHIFYQLCASRELPEMRSLKLDAPEILSAVLHLGNVNIQASGRSSDWSYIDADDRSLAVFSKLLGVEGPQMAHWLCHRRLAVGGEMLVKPMSGQQAVEARDALAKHIYGQLFTWTVQRLNSALRSQRGQTKSFIGVLDIYGFETFDRNSFEQFCINYANEKLQQQFNRHVFHLEQEEYVREELAWSRIEFSDNQQCINLIEGQLGLFDLLDEECRMPKGSDDSWVRKLYNQHLTGKPHPHFQKPRMSNSAFIILHFADTVQYECDGFLDKNRDTVFEELVNILKASQVHMCHLVAELFQQQENVSPVANGSVRSGKRATREHKLTVGFQFRQSLQMLMDTLNSTTPHYVRCIKPNDLKEPFMFDPKRTVQQLRACGVLETIRISAAGYPSRWTYEEFFSRYRVLLRGPQSQEQAQASCRWTLPQLISDPDQYCFGKTKVFFRAGQVALLERLRAERLRTAAVIIQSRVRGWLSRIRYTRILWATVTIQRYCRGALARRLALTLRYTKAALVIQKTYRMMVVRQLFLMIRQATITIQAFTRGTLARHRYRLRAAVLLQARVRGWLARRAYRRVRAAVVFMQCCVRRRAARRELLKLKTEARSVERYRELNKGMEVKLMQLQLRADQEVGEGFQREKESFCKEREDLAARFLEQEKAQEGEFLFHKSYKRVSQAVSQAAKALRTELDEERRKYQGLLREFTRLEQRYDNLREMSLLTEVHNHTKGHRRTDSTQSLSFEPLSPLSTPTPLSPQSLTPLSLSPFPSAFPSPEEVRRSAFLESQLRNQRSQWEEELEALRCQLSQAISGSSPAAHWSCQSKHQHSVTLCYVRVDSALSLPPGLPAGVIFLCVRQADCSGDQTRARSLCSAAVTAMKAALKKHSSDVDMTALWLKNACVLHDLLTQHSPKQTLESDELVPLTTDLSDLIRALSDLCIQGYQQLLSITETRLQNIIVAALLESETIPGLSGTAVKLVMSRKRAGSDPRTVASGDAPTMASVLRELGALHTALSRQDLPSTLMEQAFHQLTYLISASALNSLLLRKDMCCWSRGMQIRYNVSLLEEWLRSRGLQTGGAVATLEPLIQAVQLLQAGKKTEAEAQALVQTCTALSSQQIVKILTLYTPHSDLDERVTLNFIRTVQGLLKGRSDCQPPQLLMDVRRVFPVTFPYLPPAVLHAEQLVIPDSLKISFLRRV</sequence>
<reference evidence="13" key="3">
    <citation type="submission" date="2025-09" db="UniProtKB">
        <authorList>
            <consortium name="Ensembl"/>
        </authorList>
    </citation>
    <scope>IDENTIFICATION</scope>
</reference>
<dbReference type="PROSITE" id="PS51126">
    <property type="entry name" value="DILUTE"/>
    <property type="match status" value="1"/>
</dbReference>
<dbReference type="GO" id="GO:0016020">
    <property type="term" value="C:membrane"/>
    <property type="evidence" value="ECO:0007669"/>
    <property type="project" value="TreeGrafter"/>
</dbReference>
<dbReference type="PANTHER" id="PTHR13140:SF853">
    <property type="entry name" value="UNCONVENTIONAL MYOSIN-VB ISOFORM X2"/>
    <property type="match status" value="1"/>
</dbReference>
<evidence type="ECO:0000313" key="13">
    <source>
        <dbReference type="Ensembl" id="ENSLCAP00010012432.1"/>
    </source>
</evidence>